<reference evidence="1" key="1">
    <citation type="submission" date="2020-11" db="EMBL/GenBank/DDBJ databases">
        <authorList>
            <consortium name="DOE Joint Genome Institute"/>
            <person name="Ahrendt S."/>
            <person name="Riley R."/>
            <person name="Andreopoulos W."/>
            <person name="LaButti K."/>
            <person name="Pangilinan J."/>
            <person name="Ruiz-duenas F.J."/>
            <person name="Barrasa J.M."/>
            <person name="Sanchez-Garcia M."/>
            <person name="Camarero S."/>
            <person name="Miyauchi S."/>
            <person name="Serrano A."/>
            <person name="Linde D."/>
            <person name="Babiker R."/>
            <person name="Drula E."/>
            <person name="Ayuso-Fernandez I."/>
            <person name="Pacheco R."/>
            <person name="Padilla G."/>
            <person name="Ferreira P."/>
            <person name="Barriuso J."/>
            <person name="Kellner H."/>
            <person name="Castanera R."/>
            <person name="Alfaro M."/>
            <person name="Ramirez L."/>
            <person name="Pisabarro A.G."/>
            <person name="Kuo A."/>
            <person name="Tritt A."/>
            <person name="Lipzen A."/>
            <person name="He G."/>
            <person name="Yan M."/>
            <person name="Ng V."/>
            <person name="Cullen D."/>
            <person name="Martin F."/>
            <person name="Rosso M.-N."/>
            <person name="Henrissat B."/>
            <person name="Hibbett D."/>
            <person name="Martinez A.T."/>
            <person name="Grigoriev I.V."/>
        </authorList>
    </citation>
    <scope>NUCLEOTIDE SEQUENCE</scope>
    <source>
        <strain evidence="1">AH 44721</strain>
    </source>
</reference>
<dbReference type="Proteomes" id="UP000724874">
    <property type="component" value="Unassembled WGS sequence"/>
</dbReference>
<proteinExistence type="predicted"/>
<dbReference type="EMBL" id="JADNYJ010000133">
    <property type="protein sequence ID" value="KAF8881300.1"/>
    <property type="molecule type" value="Genomic_DNA"/>
</dbReference>
<gene>
    <name evidence="1" type="ORF">CPB84DRAFT_1873337</name>
</gene>
<sequence length="372" mass="41598">MSNHGPKIPVTPLKAGNGYWEKRDVCGLLGDGSSAGLRVAGGHLAWQGFQQSDFQGAKPCPIPSILKSGTLSATTVLPGGRASGPADCSQCHTLTGHIQFMYREQQEFLRMPIVERDPKKVKVLQRAFLDKWLNSLCRHIPLELLGIPIFKPALKNARVVSKPALRVLGHYVSSRGPLRDTEPDPQIRSSLTRAYSWKVPQNLQLFQATLYMAYKCVVILSSSNKQHRSKLRLYAVSSQSSFDPDDIQIGAQYTAFPSTHSGIVKEPILRGWVSRNQTCTVDHHKVFRRNTLRPLFTGSRTSTTFQPSRSRDHGYIIIQIIQNSKALQWQTCILPEKENIFRPPVKASFVTVTCDTLTHRRCVELCTVINAV</sequence>
<protein>
    <submittedName>
        <fullName evidence="1">Uncharacterized protein</fullName>
    </submittedName>
</protein>
<evidence type="ECO:0000313" key="2">
    <source>
        <dbReference type="Proteomes" id="UP000724874"/>
    </source>
</evidence>
<organism evidence="1 2">
    <name type="scientific">Gymnopilus junonius</name>
    <name type="common">Spectacular rustgill mushroom</name>
    <name type="synonym">Gymnopilus spectabilis subsp. junonius</name>
    <dbReference type="NCBI Taxonomy" id="109634"/>
    <lineage>
        <taxon>Eukaryota</taxon>
        <taxon>Fungi</taxon>
        <taxon>Dikarya</taxon>
        <taxon>Basidiomycota</taxon>
        <taxon>Agaricomycotina</taxon>
        <taxon>Agaricomycetes</taxon>
        <taxon>Agaricomycetidae</taxon>
        <taxon>Agaricales</taxon>
        <taxon>Agaricineae</taxon>
        <taxon>Hymenogastraceae</taxon>
        <taxon>Gymnopilus</taxon>
    </lineage>
</organism>
<evidence type="ECO:0000313" key="1">
    <source>
        <dbReference type="EMBL" id="KAF8881300.1"/>
    </source>
</evidence>
<name>A0A9P5TID6_GYMJU</name>
<comment type="caution">
    <text evidence="1">The sequence shown here is derived from an EMBL/GenBank/DDBJ whole genome shotgun (WGS) entry which is preliminary data.</text>
</comment>
<dbReference type="AlphaFoldDB" id="A0A9P5TID6"/>
<keyword evidence="2" id="KW-1185">Reference proteome</keyword>
<accession>A0A9P5TID6</accession>